<dbReference type="SUPFAM" id="SSF56112">
    <property type="entry name" value="Protein kinase-like (PK-like)"/>
    <property type="match status" value="1"/>
</dbReference>
<dbReference type="InterPro" id="IPR034646">
    <property type="entry name" value="ADCK3_dom"/>
</dbReference>
<dbReference type="PANTHER" id="PTHR43851:SF3">
    <property type="entry name" value="COENZYME Q8"/>
    <property type="match status" value="1"/>
</dbReference>
<dbReference type="InterPro" id="IPR051409">
    <property type="entry name" value="Atypical_kinase_ADCK"/>
</dbReference>
<gene>
    <name evidence="7" type="ORF">EV688_12260</name>
</gene>
<accession>A0A4V2SAE9</accession>
<name>A0A4V2SAE9_9GAMM</name>
<dbReference type="GO" id="GO:0006744">
    <property type="term" value="P:ubiquinone biosynthetic process"/>
    <property type="evidence" value="ECO:0007669"/>
    <property type="project" value="TreeGrafter"/>
</dbReference>
<evidence type="ECO:0000313" key="7">
    <source>
        <dbReference type="EMBL" id="TCO71450.1"/>
    </source>
</evidence>
<keyword evidence="2" id="KW-0808">Transferase</keyword>
<sequence length="452" mass="50175">MSGDKNKGKDTHDGVDRPRGRQSAVPTGRVGRFARVARLTAGVAGGMLAEGTRQWRAGNRPRRRDLLLTPGNAKRVADQLADMRGAAMKLGQILSMDNGDMLPRELADILGRLRSEASAMPESQLNAAMTEAYGADWESLFSEFDRNPIAAASIGQVNRAVDHEGRELALKIQYPGVAKSIRSDVDNIATVLRMSGLLPADVDMTPLLEDAKSQLEDEADYMKEADFLKAFYEVLADDERFIVPELQSELTTRNVLAMSYVSGGPIEELARKPQAERDRVMTALVDLMLTELFQLRLVQTDPNFANYQYRFATGDIVLLDFGATRAFKARFVNNYRKLAAAAIAGDRKRMVAAAEKVGYAMGDEDSVYRELVLELLLLVLEPLRYEGDYDFAASDMPARLSELAQSAAAHSDFWHAPPTDVVYFHRKVGGMYMLASRMGARVNANRLMREWL</sequence>
<evidence type="ECO:0000259" key="6">
    <source>
        <dbReference type="Pfam" id="PF03109"/>
    </source>
</evidence>
<comment type="caution">
    <text evidence="7">The sequence shown here is derived from an EMBL/GenBank/DDBJ whole genome shotgun (WGS) entry which is preliminary data.</text>
</comment>
<comment type="similarity">
    <text evidence="1">Belongs to the protein kinase superfamily. ADCK protein kinase family.</text>
</comment>
<dbReference type="GO" id="GO:0016740">
    <property type="term" value="F:transferase activity"/>
    <property type="evidence" value="ECO:0007669"/>
    <property type="project" value="UniProtKB-KW"/>
</dbReference>
<organism evidence="7 8">
    <name type="scientific">Chromatocurvus halotolerans</name>
    <dbReference type="NCBI Taxonomy" id="1132028"/>
    <lineage>
        <taxon>Bacteria</taxon>
        <taxon>Pseudomonadati</taxon>
        <taxon>Pseudomonadota</taxon>
        <taxon>Gammaproteobacteria</taxon>
        <taxon>Cellvibrionales</taxon>
        <taxon>Halieaceae</taxon>
        <taxon>Chromatocurvus</taxon>
    </lineage>
</organism>
<keyword evidence="3" id="KW-0547">Nucleotide-binding</keyword>
<evidence type="ECO:0000256" key="1">
    <source>
        <dbReference type="ARBA" id="ARBA00009670"/>
    </source>
</evidence>
<dbReference type="GO" id="GO:0005524">
    <property type="term" value="F:ATP binding"/>
    <property type="evidence" value="ECO:0007669"/>
    <property type="project" value="UniProtKB-KW"/>
</dbReference>
<dbReference type="CDD" id="cd13970">
    <property type="entry name" value="ABC1_ADCK3"/>
    <property type="match status" value="1"/>
</dbReference>
<feature type="domain" description="ABC1 atypical kinase-like" evidence="6">
    <location>
        <begin position="112"/>
        <end position="352"/>
    </location>
</feature>
<dbReference type="InterPro" id="IPR011009">
    <property type="entry name" value="Kinase-like_dom_sf"/>
</dbReference>
<evidence type="ECO:0000256" key="2">
    <source>
        <dbReference type="ARBA" id="ARBA00022679"/>
    </source>
</evidence>
<evidence type="ECO:0000256" key="3">
    <source>
        <dbReference type="ARBA" id="ARBA00022741"/>
    </source>
</evidence>
<feature type="compositionally biased region" description="Basic and acidic residues" evidence="5">
    <location>
        <begin position="1"/>
        <end position="19"/>
    </location>
</feature>
<keyword evidence="4" id="KW-0067">ATP-binding</keyword>
<dbReference type="EMBL" id="SLWX01000022">
    <property type="protein sequence ID" value="TCO71450.1"/>
    <property type="molecule type" value="Genomic_DNA"/>
</dbReference>
<protein>
    <submittedName>
        <fullName evidence="7">ABC1 family protein</fullName>
    </submittedName>
</protein>
<evidence type="ECO:0000256" key="4">
    <source>
        <dbReference type="ARBA" id="ARBA00022840"/>
    </source>
</evidence>
<evidence type="ECO:0000313" key="8">
    <source>
        <dbReference type="Proteomes" id="UP000294980"/>
    </source>
</evidence>
<dbReference type="Proteomes" id="UP000294980">
    <property type="component" value="Unassembled WGS sequence"/>
</dbReference>
<reference evidence="7 8" key="1">
    <citation type="submission" date="2019-03" db="EMBL/GenBank/DDBJ databases">
        <title>Genomic Encyclopedia of Type Strains, Phase IV (KMG-IV): sequencing the most valuable type-strain genomes for metagenomic binning, comparative biology and taxonomic classification.</title>
        <authorList>
            <person name="Goeker M."/>
        </authorList>
    </citation>
    <scope>NUCLEOTIDE SEQUENCE [LARGE SCALE GENOMIC DNA]</scope>
    <source>
        <strain evidence="7 8">DSM 23344</strain>
    </source>
</reference>
<dbReference type="RefSeq" id="WP_240624463.1">
    <property type="nucleotide sequence ID" value="NZ_QQSW01000029.1"/>
</dbReference>
<feature type="region of interest" description="Disordered" evidence="5">
    <location>
        <begin position="1"/>
        <end position="29"/>
    </location>
</feature>
<dbReference type="Pfam" id="PF03109">
    <property type="entry name" value="ABC1"/>
    <property type="match status" value="1"/>
</dbReference>
<evidence type="ECO:0000256" key="5">
    <source>
        <dbReference type="SAM" id="MobiDB-lite"/>
    </source>
</evidence>
<dbReference type="InterPro" id="IPR004147">
    <property type="entry name" value="ABC1_dom"/>
</dbReference>
<proteinExistence type="inferred from homology"/>
<dbReference type="PANTHER" id="PTHR43851">
    <property type="match status" value="1"/>
</dbReference>
<dbReference type="AlphaFoldDB" id="A0A4V2SAE9"/>
<keyword evidence="8" id="KW-1185">Reference proteome</keyword>